<dbReference type="PANTHER" id="PTHR46401:SF2">
    <property type="entry name" value="GLYCOSYLTRANSFERASE WBBK-RELATED"/>
    <property type="match status" value="1"/>
</dbReference>
<proteinExistence type="predicted"/>
<sequence>MASSYDTRNKNYYFQDEVNKKKFNDKFEFIRFKTKPAYKGTLGRFLNYQDYKRKTANYRDFQEEPDVVIASSVHPFAWMSGYKLSQKYNAKFIVEVRDLWPLSMYEDFSGLLRKMIFTYFESIEKKYYSLADAIITTAPFADEYMAEKYNTNRDKVFHIPHGLDLERFDKNKKMSDEILSDRLNNILNNNFCVTYTGALSKSEGLPTFVKAAKYLRDIDNFKFVIVGGGGEKEKLENIIEVEELDNVVMIDKQPRDYIPLILKKSDILFCGLMDRKAFEYGISKNKFYDYMAAKKPIVFASNVRGSLITKAKAGITLEPHKPRKLAETIRNLYQNIDKEGRQYAENGREYVEKYHTTEKIAADFLEAINYTLSK</sequence>
<dbReference type="EMBL" id="SOEF01000015">
    <property type="protein sequence ID" value="TDX43651.1"/>
    <property type="molecule type" value="Genomic_DNA"/>
</dbReference>
<dbReference type="PANTHER" id="PTHR46401">
    <property type="entry name" value="GLYCOSYLTRANSFERASE WBBK-RELATED"/>
    <property type="match status" value="1"/>
</dbReference>
<evidence type="ECO:0000259" key="3">
    <source>
        <dbReference type="Pfam" id="PF13439"/>
    </source>
</evidence>
<dbReference type="InterPro" id="IPR028098">
    <property type="entry name" value="Glyco_trans_4-like_N"/>
</dbReference>
<evidence type="ECO:0000259" key="2">
    <source>
        <dbReference type="Pfam" id="PF00534"/>
    </source>
</evidence>
<dbReference type="SUPFAM" id="SSF53756">
    <property type="entry name" value="UDP-Glycosyltransferase/glycogen phosphorylase"/>
    <property type="match status" value="1"/>
</dbReference>
<evidence type="ECO:0000313" key="4">
    <source>
        <dbReference type="EMBL" id="TDX43651.1"/>
    </source>
</evidence>
<evidence type="ECO:0000256" key="1">
    <source>
        <dbReference type="ARBA" id="ARBA00022679"/>
    </source>
</evidence>
<dbReference type="Proteomes" id="UP000295472">
    <property type="component" value="Unassembled WGS sequence"/>
</dbReference>
<keyword evidence="1 4" id="KW-0808">Transferase</keyword>
<organism evidence="4 5">
    <name type="scientific">Halanaerobium congolense</name>
    <dbReference type="NCBI Taxonomy" id="54121"/>
    <lineage>
        <taxon>Bacteria</taxon>
        <taxon>Bacillati</taxon>
        <taxon>Bacillota</taxon>
        <taxon>Clostridia</taxon>
        <taxon>Halanaerobiales</taxon>
        <taxon>Halanaerobiaceae</taxon>
        <taxon>Halanaerobium</taxon>
    </lineage>
</organism>
<dbReference type="CDD" id="cd03794">
    <property type="entry name" value="GT4_WbuB-like"/>
    <property type="match status" value="1"/>
</dbReference>
<dbReference type="GO" id="GO:0016757">
    <property type="term" value="F:glycosyltransferase activity"/>
    <property type="evidence" value="ECO:0007669"/>
    <property type="project" value="InterPro"/>
</dbReference>
<reference evidence="4 5" key="1">
    <citation type="submission" date="2019-03" db="EMBL/GenBank/DDBJ databases">
        <title>Subsurface microbial communities from deep shales in Ohio and West Virginia, USA.</title>
        <authorList>
            <person name="Wrighton K."/>
        </authorList>
    </citation>
    <scope>NUCLEOTIDE SEQUENCE [LARGE SCALE GENOMIC DNA]</scope>
    <source>
        <strain evidence="4 5">DSMZ 11287</strain>
    </source>
</reference>
<dbReference type="AlphaFoldDB" id="A0A4R8GMF2"/>
<feature type="domain" description="Glycosyl transferase family 1" evidence="2">
    <location>
        <begin position="188"/>
        <end position="349"/>
    </location>
</feature>
<dbReference type="Pfam" id="PF00534">
    <property type="entry name" value="Glycos_transf_1"/>
    <property type="match status" value="1"/>
</dbReference>
<dbReference type="GO" id="GO:0009103">
    <property type="term" value="P:lipopolysaccharide biosynthetic process"/>
    <property type="evidence" value="ECO:0007669"/>
    <property type="project" value="TreeGrafter"/>
</dbReference>
<accession>A0A4R8GMF2</accession>
<dbReference type="InterPro" id="IPR001296">
    <property type="entry name" value="Glyco_trans_1"/>
</dbReference>
<feature type="domain" description="Glycosyltransferase subfamily 4-like N-terminal" evidence="3">
    <location>
        <begin position="61"/>
        <end position="167"/>
    </location>
</feature>
<evidence type="ECO:0000313" key="5">
    <source>
        <dbReference type="Proteomes" id="UP000295472"/>
    </source>
</evidence>
<protein>
    <submittedName>
        <fullName evidence="4">Glycosyltransferase involved in cell wall biosynthesis</fullName>
    </submittedName>
</protein>
<gene>
    <name evidence="4" type="ORF">C7954_11532</name>
</gene>
<name>A0A4R8GMF2_9FIRM</name>
<comment type="caution">
    <text evidence="4">The sequence shown here is derived from an EMBL/GenBank/DDBJ whole genome shotgun (WGS) entry which is preliminary data.</text>
</comment>
<dbReference type="Gene3D" id="3.40.50.2000">
    <property type="entry name" value="Glycogen Phosphorylase B"/>
    <property type="match status" value="2"/>
</dbReference>
<dbReference type="Pfam" id="PF13439">
    <property type="entry name" value="Glyco_transf_4"/>
    <property type="match status" value="1"/>
</dbReference>